<organism evidence="3 4">
    <name type="scientific">Sphingobium algorifonticola</name>
    <dbReference type="NCBI Taxonomy" id="2008318"/>
    <lineage>
        <taxon>Bacteria</taxon>
        <taxon>Pseudomonadati</taxon>
        <taxon>Pseudomonadota</taxon>
        <taxon>Alphaproteobacteria</taxon>
        <taxon>Sphingomonadales</taxon>
        <taxon>Sphingomonadaceae</taxon>
        <taxon>Sphingobium</taxon>
    </lineage>
</organism>
<dbReference type="GO" id="GO:0016887">
    <property type="term" value="F:ATP hydrolysis activity"/>
    <property type="evidence" value="ECO:0007669"/>
    <property type="project" value="InterPro"/>
</dbReference>
<gene>
    <name evidence="3" type="ORF">ENE74_14975</name>
</gene>
<dbReference type="Pfam" id="PF00004">
    <property type="entry name" value="AAA"/>
    <property type="match status" value="1"/>
</dbReference>
<name>A0A437J4N1_9SPHN</name>
<dbReference type="EMBL" id="RZUL01000006">
    <property type="protein sequence ID" value="RVT39655.1"/>
    <property type="molecule type" value="Genomic_DNA"/>
</dbReference>
<dbReference type="PANTHER" id="PTHR23077:SF198">
    <property type="entry name" value="ATP-DEPENDENT ZINC METALLOPROTEASE FTSH"/>
    <property type="match status" value="1"/>
</dbReference>
<feature type="compositionally biased region" description="Basic residues" evidence="1">
    <location>
        <begin position="353"/>
        <end position="362"/>
    </location>
</feature>
<evidence type="ECO:0000313" key="4">
    <source>
        <dbReference type="Proteomes" id="UP000282977"/>
    </source>
</evidence>
<dbReference type="Gene3D" id="3.40.50.300">
    <property type="entry name" value="P-loop containing nucleotide triphosphate hydrolases"/>
    <property type="match status" value="1"/>
</dbReference>
<proteinExistence type="predicted"/>
<protein>
    <submittedName>
        <fullName evidence="3">AAA family ATPase</fullName>
    </submittedName>
</protein>
<dbReference type="CDD" id="cd19481">
    <property type="entry name" value="RecA-like_protease"/>
    <property type="match status" value="1"/>
</dbReference>
<evidence type="ECO:0000256" key="1">
    <source>
        <dbReference type="SAM" id="MobiDB-lite"/>
    </source>
</evidence>
<comment type="caution">
    <text evidence="3">The sequence shown here is derived from an EMBL/GenBank/DDBJ whole genome shotgun (WGS) entry which is preliminary data.</text>
</comment>
<evidence type="ECO:0000259" key="2">
    <source>
        <dbReference type="SMART" id="SM00382"/>
    </source>
</evidence>
<dbReference type="InterPro" id="IPR003593">
    <property type="entry name" value="AAA+_ATPase"/>
</dbReference>
<reference evidence="3 4" key="1">
    <citation type="submission" date="2019-01" db="EMBL/GenBank/DDBJ databases">
        <authorList>
            <person name="Chen W.-M."/>
        </authorList>
    </citation>
    <scope>NUCLEOTIDE SEQUENCE [LARGE SCALE GENOMIC DNA]</scope>
    <source>
        <strain evidence="3 4">TLA-22</strain>
    </source>
</reference>
<sequence>MASAQQLIGLVKSHAEGDSERFFDLAMQLSSAEEQKGHKRLAEQLRQWAHAGQSPPTSVVGASRPTAIAAPRGDLAEFLLASYPAERLGSVILPSPIAEELAHIVVETRMREKLEEKGLKPRRRLLLSGPPGTGKTLSAHSLAGELQFPLFSVLLHGLITKYMGETAQKLKLVFDAIKTTRGVYLFDEIDALAAARGDGNDVGEARRVLNSFLQFLDEDTGPSIVVATTNLAEILDRAVLRRFDLVLSYELPDAAAIREAVERRLIGFSISRLSWTKVTDGAAGLSTADVVAAAEDAARRAVLGDRLAITTQDLLNSLERRRSLQGLGRGGHATGSTSFSVEGSGKAPSLSGQKRRRRKVAE</sequence>
<dbReference type="PANTHER" id="PTHR23077">
    <property type="entry name" value="AAA-FAMILY ATPASE"/>
    <property type="match status" value="1"/>
</dbReference>
<dbReference type="SMART" id="SM00382">
    <property type="entry name" value="AAA"/>
    <property type="match status" value="1"/>
</dbReference>
<dbReference type="InterPro" id="IPR050168">
    <property type="entry name" value="AAA_ATPase_domain"/>
</dbReference>
<dbReference type="InterPro" id="IPR027417">
    <property type="entry name" value="P-loop_NTPase"/>
</dbReference>
<dbReference type="RefSeq" id="WP_127691730.1">
    <property type="nucleotide sequence ID" value="NZ_RZUL01000006.1"/>
</dbReference>
<dbReference type="GO" id="GO:0005524">
    <property type="term" value="F:ATP binding"/>
    <property type="evidence" value="ECO:0007669"/>
    <property type="project" value="InterPro"/>
</dbReference>
<dbReference type="AlphaFoldDB" id="A0A437J4N1"/>
<accession>A0A437J4N1</accession>
<dbReference type="Proteomes" id="UP000282977">
    <property type="component" value="Unassembled WGS sequence"/>
</dbReference>
<dbReference type="SUPFAM" id="SSF52540">
    <property type="entry name" value="P-loop containing nucleoside triphosphate hydrolases"/>
    <property type="match status" value="1"/>
</dbReference>
<keyword evidence="4" id="KW-1185">Reference proteome</keyword>
<dbReference type="InterPro" id="IPR003959">
    <property type="entry name" value="ATPase_AAA_core"/>
</dbReference>
<dbReference type="OrthoDB" id="7438987at2"/>
<feature type="region of interest" description="Disordered" evidence="1">
    <location>
        <begin position="326"/>
        <end position="362"/>
    </location>
</feature>
<evidence type="ECO:0000313" key="3">
    <source>
        <dbReference type="EMBL" id="RVT39655.1"/>
    </source>
</evidence>
<feature type="domain" description="AAA+ ATPase" evidence="2">
    <location>
        <begin position="121"/>
        <end position="253"/>
    </location>
</feature>